<comment type="caution">
    <text evidence="1">The sequence shown here is derived from an EMBL/GenBank/DDBJ whole genome shotgun (WGS) entry which is preliminary data.</text>
</comment>
<accession>A0A0G9H6V0</accession>
<organism evidence="1 2">
    <name type="scientific">Dyella japonica DSM 16301</name>
    <dbReference type="NCBI Taxonomy" id="1440762"/>
    <lineage>
        <taxon>Bacteria</taxon>
        <taxon>Pseudomonadati</taxon>
        <taxon>Pseudomonadota</taxon>
        <taxon>Gammaproteobacteria</taxon>
        <taxon>Lysobacterales</taxon>
        <taxon>Rhodanobacteraceae</taxon>
        <taxon>Dyella</taxon>
    </lineage>
</organism>
<evidence type="ECO:0000313" key="1">
    <source>
        <dbReference type="EMBL" id="KLD63427.1"/>
    </source>
</evidence>
<dbReference type="EMBL" id="JPLA01000028">
    <property type="protein sequence ID" value="KLD63427.1"/>
    <property type="molecule type" value="Genomic_DNA"/>
</dbReference>
<dbReference type="AlphaFoldDB" id="A0A0G9H6V0"/>
<protein>
    <submittedName>
        <fullName evidence="1">Uncharacterized protein</fullName>
    </submittedName>
</protein>
<sequence length="113" mass="12205">MYRAMTTEEGKLLRWLLSNGIESAKTYLPQVKLVRVSPRKCPCGCASFDLVIPGKPPAKGGMGILSDFVFGEGEERSGIFAFERDGDLAGVEVCGYAGDAPKSLPPVEALRPW</sequence>
<proteinExistence type="predicted"/>
<evidence type="ECO:0000313" key="2">
    <source>
        <dbReference type="Proteomes" id="UP000035481"/>
    </source>
</evidence>
<dbReference type="PATRIC" id="fig|1440762.4.peg.1839"/>
<reference evidence="1 2" key="1">
    <citation type="journal article" date="2015" name="Antonie Van Leeuwenhoek">
        <title>A phylogenomic and molecular marker based taxonomic framework for the order Xanthomonadales: proposal to transfer the families Algiphilaceae and Solimonadaceae to the order Nevskiales ord. nov. and to create a new family within the order Xanthomonadales, the family Rhodanobacteraceae fam. nov., containing the genus Rhodanobacter and its closest relatives.</title>
        <authorList>
            <person name="Naushad S."/>
            <person name="Adeolu M."/>
            <person name="Wong S."/>
            <person name="Sohail M."/>
            <person name="Schellhorn H.E."/>
            <person name="Gupta R.S."/>
        </authorList>
    </citation>
    <scope>NUCLEOTIDE SEQUENCE [LARGE SCALE GENOMIC DNA]</scope>
    <source>
        <strain evidence="1 2">DSM 16301</strain>
    </source>
</reference>
<gene>
    <name evidence="1" type="ORF">Y882_11695</name>
</gene>
<dbReference type="Proteomes" id="UP000035481">
    <property type="component" value="Unassembled WGS sequence"/>
</dbReference>
<name>A0A0G9H6V0_9GAMM</name>